<comment type="caution">
    <text evidence="2">The sequence shown here is derived from an EMBL/GenBank/DDBJ whole genome shotgun (WGS) entry which is preliminary data.</text>
</comment>
<proteinExistence type="predicted"/>
<feature type="transmembrane region" description="Helical" evidence="1">
    <location>
        <begin position="83"/>
        <end position="101"/>
    </location>
</feature>
<keyword evidence="1" id="KW-0472">Membrane</keyword>
<dbReference type="AlphaFoldDB" id="A0A5C8ZI56"/>
<keyword evidence="1" id="KW-1133">Transmembrane helix</keyword>
<evidence type="ECO:0000256" key="1">
    <source>
        <dbReference type="SAM" id="Phobius"/>
    </source>
</evidence>
<dbReference type="Pfam" id="PF07077">
    <property type="entry name" value="DUF1345"/>
    <property type="match status" value="1"/>
</dbReference>
<dbReference type="RefSeq" id="WP_147925211.1">
    <property type="nucleotide sequence ID" value="NZ_VKAC01000002.1"/>
</dbReference>
<feature type="transmembrane region" description="Helical" evidence="1">
    <location>
        <begin position="12"/>
        <end position="32"/>
    </location>
</feature>
<dbReference type="OrthoDB" id="64737at2"/>
<feature type="transmembrane region" description="Helical" evidence="1">
    <location>
        <begin position="107"/>
        <end position="133"/>
    </location>
</feature>
<reference evidence="2 3" key="1">
    <citation type="submission" date="2019-07" db="EMBL/GenBank/DDBJ databases">
        <title>Quadrisphaera sp. strain DD2A genome sequencing and assembly.</title>
        <authorList>
            <person name="Kim I."/>
        </authorList>
    </citation>
    <scope>NUCLEOTIDE SEQUENCE [LARGE SCALE GENOMIC DNA]</scope>
    <source>
        <strain evidence="2 3">DD2A</strain>
    </source>
</reference>
<dbReference type="Proteomes" id="UP000321234">
    <property type="component" value="Unassembled WGS sequence"/>
</dbReference>
<sequence>MTDSVRGQQVLSWRRLVTCLGAGAVVGGLSTVVGAPGLAFLLGWCVAAGGLLVWVWRTCWPRDARGTKQVAEEEGRTRSTDATVLWATVISLGAVVEGLVRSGSSDAVGAVTVVLSVVVVVLSWGLVCTVFAFKYARWYYTGGDGGIDFGQQEPPAYSDFAYAALGVGMSYAVPDVQITDTSMRKVALGHALLSYLFGTVLVAVAVSLITDLG</sequence>
<dbReference type="InterPro" id="IPR009781">
    <property type="entry name" value="DUF1345"/>
</dbReference>
<dbReference type="EMBL" id="VKAC01000002">
    <property type="protein sequence ID" value="TXR57572.1"/>
    <property type="molecule type" value="Genomic_DNA"/>
</dbReference>
<keyword evidence="1" id="KW-0812">Transmembrane</keyword>
<organism evidence="2 3">
    <name type="scientific">Quadrisphaera setariae</name>
    <dbReference type="NCBI Taxonomy" id="2593304"/>
    <lineage>
        <taxon>Bacteria</taxon>
        <taxon>Bacillati</taxon>
        <taxon>Actinomycetota</taxon>
        <taxon>Actinomycetes</taxon>
        <taxon>Kineosporiales</taxon>
        <taxon>Kineosporiaceae</taxon>
        <taxon>Quadrisphaera</taxon>
    </lineage>
</organism>
<evidence type="ECO:0000313" key="2">
    <source>
        <dbReference type="EMBL" id="TXR57572.1"/>
    </source>
</evidence>
<feature type="transmembrane region" description="Helical" evidence="1">
    <location>
        <begin position="192"/>
        <end position="210"/>
    </location>
</feature>
<keyword evidence="3" id="KW-1185">Reference proteome</keyword>
<feature type="transmembrane region" description="Helical" evidence="1">
    <location>
        <begin position="38"/>
        <end position="56"/>
    </location>
</feature>
<protein>
    <submittedName>
        <fullName evidence="2">DUF1345 domain-containing protein</fullName>
    </submittedName>
</protein>
<name>A0A5C8ZI56_9ACTN</name>
<gene>
    <name evidence="2" type="ORF">FMM08_04955</name>
</gene>
<evidence type="ECO:0000313" key="3">
    <source>
        <dbReference type="Proteomes" id="UP000321234"/>
    </source>
</evidence>
<accession>A0A5C8ZI56</accession>